<dbReference type="OrthoDB" id="8480561at2"/>
<gene>
    <name evidence="1" type="ORF">SPHI_27830</name>
</gene>
<comment type="caution">
    <text evidence="1">The sequence shown here is derived from an EMBL/GenBank/DDBJ whole genome shotgun (WGS) entry which is preliminary data.</text>
</comment>
<evidence type="ECO:0000313" key="1">
    <source>
        <dbReference type="EMBL" id="ONF95079.1"/>
    </source>
</evidence>
<dbReference type="Proteomes" id="UP000188729">
    <property type="component" value="Unassembled WGS sequence"/>
</dbReference>
<sequence length="80" mass="9110">MVAWRYRIAGRAMRLYAKVMRPRTFGVRALLCDPEGRIALVRHYYVAGWFASDGLPEGTTPATRRRIAEHVAGLQGFGMW</sequence>
<protein>
    <submittedName>
        <fullName evidence="1">Uncharacterized protein</fullName>
    </submittedName>
</protein>
<name>A0A1V2ESC9_9SPHN</name>
<accession>A0A1V2ESC9</accession>
<dbReference type="EMBL" id="MPSB01000017">
    <property type="protein sequence ID" value="ONF95079.1"/>
    <property type="molecule type" value="Genomic_DNA"/>
</dbReference>
<organism evidence="1 2">
    <name type="scientific">Sphingomonas jeddahensis</name>
    <dbReference type="NCBI Taxonomy" id="1915074"/>
    <lineage>
        <taxon>Bacteria</taxon>
        <taxon>Pseudomonadati</taxon>
        <taxon>Pseudomonadota</taxon>
        <taxon>Alphaproteobacteria</taxon>
        <taxon>Sphingomonadales</taxon>
        <taxon>Sphingomonadaceae</taxon>
        <taxon>Sphingomonas</taxon>
    </lineage>
</organism>
<proteinExistence type="predicted"/>
<dbReference type="RefSeq" id="WP_076745535.1">
    <property type="nucleotide sequence ID" value="NZ_MPSB01000017.1"/>
</dbReference>
<dbReference type="STRING" id="1915074.SPHI_27830"/>
<keyword evidence="2" id="KW-1185">Reference proteome</keyword>
<dbReference type="AlphaFoldDB" id="A0A1V2ESC9"/>
<evidence type="ECO:0000313" key="2">
    <source>
        <dbReference type="Proteomes" id="UP000188729"/>
    </source>
</evidence>
<reference evidence="1 2" key="1">
    <citation type="submission" date="2016-11" db="EMBL/GenBank/DDBJ databases">
        <title>Genome sequence of Sphingomonas jeddahensis G39.</title>
        <authorList>
            <person name="Poehlein A."/>
            <person name="Wuebbeler J.H."/>
            <person name="Steinbuechel A."/>
            <person name="Daniel R."/>
        </authorList>
    </citation>
    <scope>NUCLEOTIDE SEQUENCE [LARGE SCALE GENOMIC DNA]</scope>
    <source>
        <strain evidence="1 2">G39</strain>
    </source>
</reference>